<protein>
    <submittedName>
        <fullName evidence="1">Uncharacterized protein</fullName>
    </submittedName>
</protein>
<dbReference type="EMBL" id="JADGJH010000850">
    <property type="protein sequence ID" value="KAJ3121855.1"/>
    <property type="molecule type" value="Genomic_DNA"/>
</dbReference>
<accession>A0AAD5T034</accession>
<organism evidence="1 2">
    <name type="scientific">Physocladia obscura</name>
    <dbReference type="NCBI Taxonomy" id="109957"/>
    <lineage>
        <taxon>Eukaryota</taxon>
        <taxon>Fungi</taxon>
        <taxon>Fungi incertae sedis</taxon>
        <taxon>Chytridiomycota</taxon>
        <taxon>Chytridiomycota incertae sedis</taxon>
        <taxon>Chytridiomycetes</taxon>
        <taxon>Chytridiales</taxon>
        <taxon>Chytriomycetaceae</taxon>
        <taxon>Physocladia</taxon>
    </lineage>
</organism>
<name>A0AAD5T034_9FUNG</name>
<gene>
    <name evidence="1" type="ORF">HK100_012216</name>
</gene>
<dbReference type="AlphaFoldDB" id="A0AAD5T034"/>
<evidence type="ECO:0000313" key="1">
    <source>
        <dbReference type="EMBL" id="KAJ3121855.1"/>
    </source>
</evidence>
<evidence type="ECO:0000313" key="2">
    <source>
        <dbReference type="Proteomes" id="UP001211907"/>
    </source>
</evidence>
<proteinExistence type="predicted"/>
<sequence>IACLLQRGDFALIFTPPSAQRNESADAPLVPKSELGILIRTTSKLEFAFQLD</sequence>
<comment type="caution">
    <text evidence="1">The sequence shown here is derived from an EMBL/GenBank/DDBJ whole genome shotgun (WGS) entry which is preliminary data.</text>
</comment>
<reference evidence="1" key="1">
    <citation type="submission" date="2020-05" db="EMBL/GenBank/DDBJ databases">
        <title>Phylogenomic resolution of chytrid fungi.</title>
        <authorList>
            <person name="Stajich J.E."/>
            <person name="Amses K."/>
            <person name="Simmons R."/>
            <person name="Seto K."/>
            <person name="Myers J."/>
            <person name="Bonds A."/>
            <person name="Quandt C.A."/>
            <person name="Barry K."/>
            <person name="Liu P."/>
            <person name="Grigoriev I."/>
            <person name="Longcore J.E."/>
            <person name="James T.Y."/>
        </authorList>
    </citation>
    <scope>NUCLEOTIDE SEQUENCE</scope>
    <source>
        <strain evidence="1">JEL0513</strain>
    </source>
</reference>
<dbReference type="Proteomes" id="UP001211907">
    <property type="component" value="Unassembled WGS sequence"/>
</dbReference>
<feature type="non-terminal residue" evidence="1">
    <location>
        <position position="1"/>
    </location>
</feature>
<keyword evidence="2" id="KW-1185">Reference proteome</keyword>